<evidence type="ECO:0000256" key="1">
    <source>
        <dbReference type="ARBA" id="ARBA00004651"/>
    </source>
</evidence>
<keyword evidence="4 6" id="KW-1133">Transmembrane helix</keyword>
<dbReference type="EMBL" id="CP101620">
    <property type="protein sequence ID" value="UTY40603.1"/>
    <property type="molecule type" value="Genomic_DNA"/>
</dbReference>
<dbReference type="PANTHER" id="PTHR43823">
    <property type="entry name" value="SPORULATION PROTEIN YKVU"/>
    <property type="match status" value="1"/>
</dbReference>
<evidence type="ECO:0000256" key="3">
    <source>
        <dbReference type="ARBA" id="ARBA00022692"/>
    </source>
</evidence>
<keyword evidence="8" id="KW-1185">Reference proteome</keyword>
<evidence type="ECO:0000313" key="8">
    <source>
        <dbReference type="Proteomes" id="UP001060112"/>
    </source>
</evidence>
<evidence type="ECO:0000256" key="2">
    <source>
        <dbReference type="ARBA" id="ARBA00022475"/>
    </source>
</evidence>
<keyword evidence="5 6" id="KW-0472">Membrane</keyword>
<keyword evidence="3 6" id="KW-0812">Transmembrane</keyword>
<keyword evidence="2" id="KW-1003">Cell membrane</keyword>
<evidence type="ECO:0000313" key="7">
    <source>
        <dbReference type="EMBL" id="UTY40603.1"/>
    </source>
</evidence>
<accession>A0ABY5I988</accession>
<feature type="transmembrane region" description="Helical" evidence="6">
    <location>
        <begin position="71"/>
        <end position="90"/>
    </location>
</feature>
<proteinExistence type="predicted"/>
<evidence type="ECO:0000256" key="4">
    <source>
        <dbReference type="ARBA" id="ARBA00022989"/>
    </source>
</evidence>
<feature type="transmembrane region" description="Helical" evidence="6">
    <location>
        <begin position="141"/>
        <end position="161"/>
    </location>
</feature>
<feature type="transmembrane region" description="Helical" evidence="6">
    <location>
        <begin position="167"/>
        <end position="190"/>
    </location>
</feature>
<evidence type="ECO:0000256" key="6">
    <source>
        <dbReference type="SAM" id="Phobius"/>
    </source>
</evidence>
<name>A0ABY5I988_9FIRM</name>
<comment type="subcellular location">
    <subcellularLocation>
        <location evidence="1">Cell membrane</location>
        <topology evidence="1">Multi-pass membrane protein</topology>
    </subcellularLocation>
</comment>
<dbReference type="PANTHER" id="PTHR43823:SF3">
    <property type="entry name" value="MULTIDRUG EXPORT PROTEIN MEPA"/>
    <property type="match status" value="1"/>
</dbReference>
<feature type="transmembrane region" description="Helical" evidence="6">
    <location>
        <begin position="102"/>
        <end position="121"/>
    </location>
</feature>
<protein>
    <submittedName>
        <fullName evidence="7">MATE family efflux transporter</fullName>
    </submittedName>
</protein>
<dbReference type="InterPro" id="IPR051327">
    <property type="entry name" value="MATE_MepA_subfamily"/>
</dbReference>
<dbReference type="RefSeq" id="WP_290142028.1">
    <property type="nucleotide sequence ID" value="NZ_CP101620.1"/>
</dbReference>
<sequence length="204" mass="23026">MTATEGILQLSFNRQLLFFGGDLAVSSMTIMLSMNQILQLPMEGIAQGTQPIISYNFGAKKYDRVKKAISLAMKVSLIYSIIGVLSMEFFPEMFVNLFANDPQLVTLASTMLKVYIFGFIIMGANSTYQQTYTSLGFGKRAFFFAFYRKIILLIPLIYILPHFISDGVFAVMLAEPLSDLITTITNTFAFRSFMHKHLNYHDAT</sequence>
<reference evidence="7" key="1">
    <citation type="submission" date="2022-07" db="EMBL/GenBank/DDBJ databases">
        <title>Faecal culturing of patients with breast cancer.</title>
        <authorList>
            <person name="Teng N.M.Y."/>
            <person name="Kiu R."/>
            <person name="Evans R."/>
            <person name="Baker D.J."/>
            <person name="Zenner C."/>
            <person name="Robinson S.D."/>
            <person name="Hall L.J."/>
        </authorList>
    </citation>
    <scope>NUCLEOTIDE SEQUENCE</scope>
    <source>
        <strain evidence="7">LH1062</strain>
    </source>
</reference>
<organism evidence="7 8">
    <name type="scientific">Allocoprobacillus halotolerans</name>
    <dbReference type="NCBI Taxonomy" id="2944914"/>
    <lineage>
        <taxon>Bacteria</taxon>
        <taxon>Bacillati</taxon>
        <taxon>Bacillota</taxon>
        <taxon>Erysipelotrichia</taxon>
        <taxon>Erysipelotrichales</taxon>
        <taxon>Erysipelotrichaceae</taxon>
        <taxon>Allocoprobacillus</taxon>
    </lineage>
</organism>
<dbReference type="Pfam" id="PF01554">
    <property type="entry name" value="MatE"/>
    <property type="match status" value="1"/>
</dbReference>
<dbReference type="Proteomes" id="UP001060112">
    <property type="component" value="Chromosome"/>
</dbReference>
<gene>
    <name evidence="7" type="ORF">NMU03_07485</name>
</gene>
<dbReference type="InterPro" id="IPR002528">
    <property type="entry name" value="MATE_fam"/>
</dbReference>
<evidence type="ECO:0000256" key="5">
    <source>
        <dbReference type="ARBA" id="ARBA00023136"/>
    </source>
</evidence>